<dbReference type="PANTHER" id="PTHR42646:SF2">
    <property type="entry name" value="5'-3' EXONUCLEASE FAMILY PROTEIN"/>
    <property type="match status" value="1"/>
</dbReference>
<dbReference type="RefSeq" id="WP_049694331.1">
    <property type="nucleotide sequence ID" value="NZ_CP016540.2"/>
</dbReference>
<accession>A0A1B1RY79</accession>
<evidence type="ECO:0000256" key="5">
    <source>
        <dbReference type="ARBA" id="ARBA00050026"/>
    </source>
</evidence>
<keyword evidence="7" id="KW-0255">Endonuclease</keyword>
<dbReference type="CDD" id="cd09898">
    <property type="entry name" value="H3TH_53EXO"/>
    <property type="match status" value="1"/>
</dbReference>
<evidence type="ECO:0000313" key="7">
    <source>
        <dbReference type="EMBL" id="ANU25902.1"/>
    </source>
</evidence>
<dbReference type="STRING" id="1302659.I858_002385"/>
<dbReference type="SUPFAM" id="SSF88723">
    <property type="entry name" value="PIN domain-like"/>
    <property type="match status" value="1"/>
</dbReference>
<dbReference type="InterPro" id="IPR020045">
    <property type="entry name" value="DNA_polI_H3TH"/>
</dbReference>
<dbReference type="Gene3D" id="1.10.150.20">
    <property type="entry name" value="5' to 3' exonuclease, C-terminal subdomain"/>
    <property type="match status" value="1"/>
</dbReference>
<evidence type="ECO:0000259" key="6">
    <source>
        <dbReference type="SMART" id="SM00475"/>
    </source>
</evidence>
<reference evidence="7" key="1">
    <citation type="submission" date="2016-10" db="EMBL/GenBank/DDBJ databases">
        <authorList>
            <person name="See-Too W.S."/>
        </authorList>
    </citation>
    <scope>NUCLEOTIDE SEQUENCE</scope>
    <source>
        <strain evidence="7">L10.15</strain>
    </source>
</reference>
<organism evidence="7 8">
    <name type="scientific">Planococcus versutus</name>
    <dbReference type="NCBI Taxonomy" id="1302659"/>
    <lineage>
        <taxon>Bacteria</taxon>
        <taxon>Bacillati</taxon>
        <taxon>Bacillota</taxon>
        <taxon>Bacilli</taxon>
        <taxon>Bacillales</taxon>
        <taxon>Caryophanaceae</taxon>
        <taxon>Planococcus</taxon>
    </lineage>
</organism>
<keyword evidence="2" id="KW-0378">Hydrolase</keyword>
<dbReference type="InterPro" id="IPR036279">
    <property type="entry name" value="5-3_exonuclease_C_sf"/>
</dbReference>
<dbReference type="Pfam" id="PF02739">
    <property type="entry name" value="5_3_exonuc_N"/>
    <property type="match status" value="1"/>
</dbReference>
<keyword evidence="3" id="KW-0238">DNA-binding</keyword>
<dbReference type="GO" id="GO:0017108">
    <property type="term" value="F:5'-flap endonuclease activity"/>
    <property type="evidence" value="ECO:0007669"/>
    <property type="project" value="InterPro"/>
</dbReference>
<dbReference type="InterPro" id="IPR029060">
    <property type="entry name" value="PIN-like_dom_sf"/>
</dbReference>
<comment type="function">
    <text evidence="4">5'-3' exonuclease acting preferentially on double-stranded DNA.</text>
</comment>
<dbReference type="CDD" id="cd09859">
    <property type="entry name" value="PIN_53EXO"/>
    <property type="match status" value="1"/>
</dbReference>
<dbReference type="SMART" id="SM00475">
    <property type="entry name" value="53EXOc"/>
    <property type="match status" value="1"/>
</dbReference>
<dbReference type="Pfam" id="PF01367">
    <property type="entry name" value="5_3_exonuc"/>
    <property type="match status" value="1"/>
</dbReference>
<dbReference type="KEGG" id="pll:I858_002385"/>
<dbReference type="InterPro" id="IPR020046">
    <property type="entry name" value="5-3_exonucl_a-hlix_arch_N"/>
</dbReference>
<dbReference type="FunFam" id="1.10.150.20:FF:000003">
    <property type="entry name" value="DNA polymerase I"/>
    <property type="match status" value="1"/>
</dbReference>
<dbReference type="Gene3D" id="3.40.50.1010">
    <property type="entry name" value="5'-nuclease"/>
    <property type="match status" value="1"/>
</dbReference>
<dbReference type="SUPFAM" id="SSF47807">
    <property type="entry name" value="5' to 3' exonuclease, C-terminal subdomain"/>
    <property type="match status" value="1"/>
</dbReference>
<evidence type="ECO:0000256" key="2">
    <source>
        <dbReference type="ARBA" id="ARBA00022801"/>
    </source>
</evidence>
<protein>
    <recommendedName>
        <fullName evidence="5">5'-3' exonuclease</fullName>
    </recommendedName>
</protein>
<dbReference type="PANTHER" id="PTHR42646">
    <property type="entry name" value="FLAP ENDONUCLEASE XNI"/>
    <property type="match status" value="1"/>
</dbReference>
<name>A0A1B1RY79_9BACL</name>
<feature type="domain" description="5'-3' exonuclease" evidence="6">
    <location>
        <begin position="2"/>
        <end position="265"/>
    </location>
</feature>
<dbReference type="AlphaFoldDB" id="A0A1B1RY79"/>
<keyword evidence="1" id="KW-0540">Nuclease</keyword>
<dbReference type="OrthoDB" id="9806424at2"/>
<dbReference type="InterPro" id="IPR002421">
    <property type="entry name" value="5-3_exonuclease"/>
</dbReference>
<dbReference type="GO" id="GO:0008409">
    <property type="term" value="F:5'-3' exonuclease activity"/>
    <property type="evidence" value="ECO:0007669"/>
    <property type="project" value="InterPro"/>
</dbReference>
<dbReference type="GO" id="GO:0033567">
    <property type="term" value="P:DNA replication, Okazaki fragment processing"/>
    <property type="evidence" value="ECO:0007669"/>
    <property type="project" value="InterPro"/>
</dbReference>
<evidence type="ECO:0000256" key="1">
    <source>
        <dbReference type="ARBA" id="ARBA00022722"/>
    </source>
</evidence>
<proteinExistence type="predicted"/>
<sequence length="299" mass="33729">MEKPHVLLIDGMALLFRSFFATSAVNQYFRTTEGLATNGVQGFTRHVLAAKTMMKPTHMAVCWDMGSKTFRTDLFDGYKANRPAPPEDMVHQFDWAQEVSKQLGWKNYGEVGIEADDFIGSFTKQWQDQVDFTIITGDKDMLQLLSPSVKIAFMKKGFHVYDVYTESRFIEEYGIQPSQFADVKAFMGDPSDGYPGVKGIGPKTALQLIQAYGSTDGVLDAIDKLKPAQKKKIEEHKDMLLLSKKLAVIKCDIQLDVSLEELIVPTYTSDHIQLCRDQQLSLLAKQLEKNVELTNDPWA</sequence>
<keyword evidence="8" id="KW-1185">Reference proteome</keyword>
<gene>
    <name evidence="7" type="ORF">I858_002385</name>
</gene>
<evidence type="ECO:0000313" key="8">
    <source>
        <dbReference type="Proteomes" id="UP000053354"/>
    </source>
</evidence>
<evidence type="ECO:0000256" key="4">
    <source>
        <dbReference type="ARBA" id="ARBA00049957"/>
    </source>
</evidence>
<dbReference type="InterPro" id="IPR038969">
    <property type="entry name" value="FEN"/>
</dbReference>
<dbReference type="GO" id="GO:0003677">
    <property type="term" value="F:DNA binding"/>
    <property type="evidence" value="ECO:0007669"/>
    <property type="project" value="UniProtKB-KW"/>
</dbReference>
<evidence type="ECO:0000256" key="3">
    <source>
        <dbReference type="ARBA" id="ARBA00023125"/>
    </source>
</evidence>
<dbReference type="SMART" id="SM00279">
    <property type="entry name" value="HhH2"/>
    <property type="match status" value="1"/>
</dbReference>
<dbReference type="InterPro" id="IPR008918">
    <property type="entry name" value="HhH2"/>
</dbReference>
<dbReference type="Proteomes" id="UP000053354">
    <property type="component" value="Chromosome"/>
</dbReference>
<dbReference type="EMBL" id="CP016540">
    <property type="protein sequence ID" value="ANU25902.1"/>
    <property type="molecule type" value="Genomic_DNA"/>
</dbReference>